<name>A0A9K3M1S0_9STRA</name>
<evidence type="ECO:0000313" key="3">
    <source>
        <dbReference type="Proteomes" id="UP000693970"/>
    </source>
</evidence>
<gene>
    <name evidence="2" type="ORF">IV203_018642</name>
</gene>
<dbReference type="Proteomes" id="UP000693970">
    <property type="component" value="Unassembled WGS sequence"/>
</dbReference>
<feature type="compositionally biased region" description="Basic and acidic residues" evidence="1">
    <location>
        <begin position="211"/>
        <end position="220"/>
    </location>
</feature>
<organism evidence="2 3">
    <name type="scientific">Nitzschia inconspicua</name>
    <dbReference type="NCBI Taxonomy" id="303405"/>
    <lineage>
        <taxon>Eukaryota</taxon>
        <taxon>Sar</taxon>
        <taxon>Stramenopiles</taxon>
        <taxon>Ochrophyta</taxon>
        <taxon>Bacillariophyta</taxon>
        <taxon>Bacillariophyceae</taxon>
        <taxon>Bacillariophycidae</taxon>
        <taxon>Bacillariales</taxon>
        <taxon>Bacillariaceae</taxon>
        <taxon>Nitzschia</taxon>
    </lineage>
</organism>
<proteinExistence type="predicted"/>
<sequence length="290" mass="34057">MAEDFSWHWSPSPDNPPNVQWDIEHSSYEIYVHKLKSFRSTEVVPHCVQVMTLIRWEVDNEKHLGESYFRVLPKTLSTQLEVLWTTVIQDMGENLVMSVDNFNIALKRFIATNRSPLERHSLVQKLRNPTKPRDLSVSHFYHRLIELNGYVEYLPGTDPPLNPDQLKHALYDGMPALWRERYVIAGLQYWKKPIAEILRYFRNQEALSARRFRENQDSRRIKNKRKSKGEPHRADQTQSTNDNKSNGNKKQKGRISNEDPCPVHPGSKHTWGECNANRFNNQRTKKQTKG</sequence>
<dbReference type="AlphaFoldDB" id="A0A9K3M1S0"/>
<dbReference type="OrthoDB" id="94416at2759"/>
<reference evidence="2" key="1">
    <citation type="journal article" date="2021" name="Sci. Rep.">
        <title>Diploid genomic architecture of Nitzschia inconspicua, an elite biomass production diatom.</title>
        <authorList>
            <person name="Oliver A."/>
            <person name="Podell S."/>
            <person name="Pinowska A."/>
            <person name="Traller J.C."/>
            <person name="Smith S.R."/>
            <person name="McClure R."/>
            <person name="Beliaev A."/>
            <person name="Bohutskyi P."/>
            <person name="Hill E.A."/>
            <person name="Rabines A."/>
            <person name="Zheng H."/>
            <person name="Allen L.Z."/>
            <person name="Kuo A."/>
            <person name="Grigoriev I.V."/>
            <person name="Allen A.E."/>
            <person name="Hazlebeck D."/>
            <person name="Allen E.E."/>
        </authorList>
    </citation>
    <scope>NUCLEOTIDE SEQUENCE</scope>
    <source>
        <strain evidence="2">Hildebrandi</strain>
    </source>
</reference>
<reference evidence="2" key="2">
    <citation type="submission" date="2021-04" db="EMBL/GenBank/DDBJ databases">
        <authorList>
            <person name="Podell S."/>
        </authorList>
    </citation>
    <scope>NUCLEOTIDE SEQUENCE</scope>
    <source>
        <strain evidence="2">Hildebrandi</strain>
    </source>
</reference>
<feature type="region of interest" description="Disordered" evidence="1">
    <location>
        <begin position="211"/>
        <end position="290"/>
    </location>
</feature>
<keyword evidence="3" id="KW-1185">Reference proteome</keyword>
<feature type="compositionally biased region" description="Polar residues" evidence="1">
    <location>
        <begin position="236"/>
        <end position="246"/>
    </location>
</feature>
<dbReference type="EMBL" id="JAGRRH010000003">
    <property type="protein sequence ID" value="KAG7372499.1"/>
    <property type="molecule type" value="Genomic_DNA"/>
</dbReference>
<evidence type="ECO:0000256" key="1">
    <source>
        <dbReference type="SAM" id="MobiDB-lite"/>
    </source>
</evidence>
<protein>
    <submittedName>
        <fullName evidence="2">Uncharacterized protein</fullName>
    </submittedName>
</protein>
<evidence type="ECO:0000313" key="2">
    <source>
        <dbReference type="EMBL" id="KAG7372499.1"/>
    </source>
</evidence>
<accession>A0A9K3M1S0</accession>
<comment type="caution">
    <text evidence="2">The sequence shown here is derived from an EMBL/GenBank/DDBJ whole genome shotgun (WGS) entry which is preliminary data.</text>
</comment>